<protein>
    <recommendedName>
        <fullName evidence="4">CPG4 domain-containing protein</fullName>
    </recommendedName>
</protein>
<sequence length="220" mass="25117">MSNLLFGFFVYFTITRVYSLKFLDQLTEGGSEILRKALDGTQIRQCSCEEQDICVKEIESDILKCAKSCFRNVEKLTTQTEQLRECFGARIYLAENFLKCFINNIEGCVKDKNGPMIPRTNIHELIRLGKQKLQAHVERFVKTLSKPFDQMLIVAAEIGECTKECMVKKNKDGFCFDKIGCQAKLEISKAQKTLRKCSKQLDWKREAGALCECTVKAGIQ</sequence>
<dbReference type="OrthoDB" id="5774418at2759"/>
<dbReference type="PANTHER" id="PTHR34401:SF6">
    <property type="entry name" value="DUF19 DOMAIN-CONTAINING PROTEIN"/>
    <property type="match status" value="1"/>
</dbReference>
<organism evidence="2 3">
    <name type="scientific">Toxocara canis</name>
    <name type="common">Canine roundworm</name>
    <dbReference type="NCBI Taxonomy" id="6265"/>
    <lineage>
        <taxon>Eukaryota</taxon>
        <taxon>Metazoa</taxon>
        <taxon>Ecdysozoa</taxon>
        <taxon>Nematoda</taxon>
        <taxon>Chromadorea</taxon>
        <taxon>Rhabditida</taxon>
        <taxon>Spirurina</taxon>
        <taxon>Ascaridomorpha</taxon>
        <taxon>Ascaridoidea</taxon>
        <taxon>Toxocaridae</taxon>
        <taxon>Toxocara</taxon>
    </lineage>
</organism>
<name>A0A0B2UYG1_TOXCA</name>
<dbReference type="Proteomes" id="UP000031036">
    <property type="component" value="Unassembled WGS sequence"/>
</dbReference>
<evidence type="ECO:0008006" key="4">
    <source>
        <dbReference type="Google" id="ProtNLM"/>
    </source>
</evidence>
<comment type="caution">
    <text evidence="2">The sequence shown here is derived from an EMBL/GenBank/DDBJ whole genome shotgun (WGS) entry which is preliminary data.</text>
</comment>
<gene>
    <name evidence="2" type="ORF">Tcan_16086</name>
</gene>
<proteinExistence type="predicted"/>
<dbReference type="PANTHER" id="PTHR34401">
    <property type="entry name" value="PROTEIN CBG12388-RELATED"/>
    <property type="match status" value="1"/>
</dbReference>
<evidence type="ECO:0000256" key="1">
    <source>
        <dbReference type="SAM" id="SignalP"/>
    </source>
</evidence>
<accession>A0A0B2UYG1</accession>
<feature type="chain" id="PRO_5002095192" description="CPG4 domain-containing protein" evidence="1">
    <location>
        <begin position="20"/>
        <end position="220"/>
    </location>
</feature>
<dbReference type="EMBL" id="JPKZ01002898">
    <property type="protein sequence ID" value="KHN74528.1"/>
    <property type="molecule type" value="Genomic_DNA"/>
</dbReference>
<evidence type="ECO:0000313" key="2">
    <source>
        <dbReference type="EMBL" id="KHN74528.1"/>
    </source>
</evidence>
<dbReference type="OMA" id="PRTNIHE"/>
<feature type="signal peptide" evidence="1">
    <location>
        <begin position="1"/>
        <end position="19"/>
    </location>
</feature>
<dbReference type="AlphaFoldDB" id="A0A0B2UYG1"/>
<evidence type="ECO:0000313" key="3">
    <source>
        <dbReference type="Proteomes" id="UP000031036"/>
    </source>
</evidence>
<keyword evidence="1" id="KW-0732">Signal</keyword>
<keyword evidence="3" id="KW-1185">Reference proteome</keyword>
<reference evidence="2 3" key="1">
    <citation type="submission" date="2014-11" db="EMBL/GenBank/DDBJ databases">
        <title>Genetic blueprint of the zoonotic pathogen Toxocara canis.</title>
        <authorList>
            <person name="Zhu X.-Q."/>
            <person name="Korhonen P.K."/>
            <person name="Cai H."/>
            <person name="Young N.D."/>
            <person name="Nejsum P."/>
            <person name="von Samson-Himmelstjerna G."/>
            <person name="Boag P.R."/>
            <person name="Tan P."/>
            <person name="Li Q."/>
            <person name="Min J."/>
            <person name="Yang Y."/>
            <person name="Wang X."/>
            <person name="Fang X."/>
            <person name="Hall R.S."/>
            <person name="Hofmann A."/>
            <person name="Sternberg P.W."/>
            <person name="Jex A.R."/>
            <person name="Gasser R.B."/>
        </authorList>
    </citation>
    <scope>NUCLEOTIDE SEQUENCE [LARGE SCALE GENOMIC DNA]</scope>
    <source>
        <strain evidence="2">PN_DK_2014</strain>
    </source>
</reference>